<evidence type="ECO:0000256" key="2">
    <source>
        <dbReference type="ARBA" id="ARBA00012438"/>
    </source>
</evidence>
<keyword evidence="7" id="KW-0812">Transmembrane</keyword>
<protein>
    <recommendedName>
        <fullName evidence="2">histidine kinase</fullName>
        <ecNumber evidence="2">2.7.13.3</ecNumber>
    </recommendedName>
</protein>
<feature type="domain" description="Histidine kinase" evidence="8">
    <location>
        <begin position="227"/>
        <end position="441"/>
    </location>
</feature>
<dbReference type="SUPFAM" id="SSF55874">
    <property type="entry name" value="ATPase domain of HSP90 chaperone/DNA topoisomerase II/histidine kinase"/>
    <property type="match status" value="1"/>
</dbReference>
<evidence type="ECO:0000313" key="10">
    <source>
        <dbReference type="Proteomes" id="UP001500841"/>
    </source>
</evidence>
<comment type="catalytic activity">
    <reaction evidence="1">
        <text>ATP + protein L-histidine = ADP + protein N-phospho-L-histidine.</text>
        <dbReference type="EC" id="2.7.13.3"/>
    </reaction>
</comment>
<dbReference type="PANTHER" id="PTHR45453">
    <property type="entry name" value="PHOSPHATE REGULON SENSOR PROTEIN PHOR"/>
    <property type="match status" value="1"/>
</dbReference>
<dbReference type="InterPro" id="IPR005467">
    <property type="entry name" value="His_kinase_dom"/>
</dbReference>
<evidence type="ECO:0000256" key="3">
    <source>
        <dbReference type="ARBA" id="ARBA00022553"/>
    </source>
</evidence>
<dbReference type="InterPro" id="IPR050351">
    <property type="entry name" value="BphY/WalK/GraS-like"/>
</dbReference>
<name>A0ABP7WM85_9SPHI</name>
<dbReference type="PRINTS" id="PR00344">
    <property type="entry name" value="BCTRLSENSOR"/>
</dbReference>
<dbReference type="InterPro" id="IPR004358">
    <property type="entry name" value="Sig_transdc_His_kin-like_C"/>
</dbReference>
<accession>A0ABP7WM85</accession>
<dbReference type="RefSeq" id="WP_345101951.1">
    <property type="nucleotide sequence ID" value="NZ_BAABCV010000004.1"/>
</dbReference>
<evidence type="ECO:0000256" key="6">
    <source>
        <dbReference type="ARBA" id="ARBA00023012"/>
    </source>
</evidence>
<dbReference type="InterPro" id="IPR036890">
    <property type="entry name" value="HATPase_C_sf"/>
</dbReference>
<keyword evidence="7" id="KW-1133">Transmembrane helix</keyword>
<keyword evidence="4" id="KW-0808">Transferase</keyword>
<dbReference type="Pfam" id="PF02518">
    <property type="entry name" value="HATPase_c"/>
    <property type="match status" value="1"/>
</dbReference>
<evidence type="ECO:0000256" key="4">
    <source>
        <dbReference type="ARBA" id="ARBA00022679"/>
    </source>
</evidence>
<dbReference type="InterPro" id="IPR003661">
    <property type="entry name" value="HisK_dim/P_dom"/>
</dbReference>
<reference evidence="10" key="1">
    <citation type="journal article" date="2019" name="Int. J. Syst. Evol. Microbiol.">
        <title>The Global Catalogue of Microorganisms (GCM) 10K type strain sequencing project: providing services to taxonomists for standard genome sequencing and annotation.</title>
        <authorList>
            <consortium name="The Broad Institute Genomics Platform"/>
            <consortium name="The Broad Institute Genome Sequencing Center for Infectious Disease"/>
            <person name="Wu L."/>
            <person name="Ma J."/>
        </authorList>
    </citation>
    <scope>NUCLEOTIDE SEQUENCE [LARGE SCALE GENOMIC DNA]</scope>
    <source>
        <strain evidence="10">JCM 17085</strain>
    </source>
</reference>
<keyword evidence="5" id="KW-0418">Kinase</keyword>
<organism evidence="9 10">
    <name type="scientific">Mucilaginibacter panaciglaebae</name>
    <dbReference type="NCBI Taxonomy" id="502331"/>
    <lineage>
        <taxon>Bacteria</taxon>
        <taxon>Pseudomonadati</taxon>
        <taxon>Bacteroidota</taxon>
        <taxon>Sphingobacteriia</taxon>
        <taxon>Sphingobacteriales</taxon>
        <taxon>Sphingobacteriaceae</taxon>
        <taxon>Mucilaginibacter</taxon>
    </lineage>
</organism>
<evidence type="ECO:0000313" key="9">
    <source>
        <dbReference type="EMBL" id="GAA4092080.1"/>
    </source>
</evidence>
<dbReference type="CDD" id="cd00082">
    <property type="entry name" value="HisKA"/>
    <property type="match status" value="1"/>
</dbReference>
<comment type="caution">
    <text evidence="9">The sequence shown here is derived from an EMBL/GenBank/DDBJ whole genome shotgun (WGS) entry which is preliminary data.</text>
</comment>
<dbReference type="SMART" id="SM00388">
    <property type="entry name" value="HisKA"/>
    <property type="match status" value="1"/>
</dbReference>
<dbReference type="InterPro" id="IPR003594">
    <property type="entry name" value="HATPase_dom"/>
</dbReference>
<dbReference type="InterPro" id="IPR036097">
    <property type="entry name" value="HisK_dim/P_sf"/>
</dbReference>
<dbReference type="PROSITE" id="PS50109">
    <property type="entry name" value="HIS_KIN"/>
    <property type="match status" value="1"/>
</dbReference>
<dbReference type="SUPFAM" id="SSF47384">
    <property type="entry name" value="Homodimeric domain of signal transducing histidine kinase"/>
    <property type="match status" value="1"/>
</dbReference>
<evidence type="ECO:0000256" key="5">
    <source>
        <dbReference type="ARBA" id="ARBA00022777"/>
    </source>
</evidence>
<dbReference type="EMBL" id="BAABCV010000004">
    <property type="protein sequence ID" value="GAA4092080.1"/>
    <property type="molecule type" value="Genomic_DNA"/>
</dbReference>
<evidence type="ECO:0000259" key="8">
    <source>
        <dbReference type="PROSITE" id="PS50109"/>
    </source>
</evidence>
<keyword evidence="6" id="KW-0902">Two-component regulatory system</keyword>
<feature type="transmembrane region" description="Helical" evidence="7">
    <location>
        <begin position="12"/>
        <end position="30"/>
    </location>
</feature>
<dbReference type="Proteomes" id="UP001500841">
    <property type="component" value="Unassembled WGS sequence"/>
</dbReference>
<evidence type="ECO:0000256" key="1">
    <source>
        <dbReference type="ARBA" id="ARBA00000085"/>
    </source>
</evidence>
<dbReference type="Gene3D" id="1.10.287.130">
    <property type="match status" value="1"/>
</dbReference>
<keyword evidence="3" id="KW-0597">Phosphoprotein</keyword>
<proteinExistence type="predicted"/>
<evidence type="ECO:0000256" key="7">
    <source>
        <dbReference type="SAM" id="Phobius"/>
    </source>
</evidence>
<sequence length="444" mass="51039">MKLKTKLTLFNAISKLVIVVLFVLLVPVLIKKISRNYVDNNLIKQQKKFLQIVKTQGIKNYIPDGETYGSYYLPLKEEYLTIETDTIPGHVVDTIKNERRLVERDTIEYRILSHTFTIDRHKYLLEIGKSVATLDETSAPLQNIAFVVLIGMILLTILADLFYTNRVLDPLGLIIKTKLIGQKFPNFGSYKEVKTTTSDFQYLDISIHQMIETIEAAFQKEREFISNASHELMTPISILQSKIENMFEQEDIADDLKVRLLEMLKILNRLKSITKTLLLISQIENEQFLKEDQISINQLLQEVYDEISVRLAEKNLTFDILVPEDVTLVNVNRFLLFNLFFNLVNNAIKYNKADGEIVITTETDGGNLIVNITDSGIGISMEDMPFIFNRFKKFRQSMQQDSFGLGLPIVKSIAIFHNVKIEVDSVKDLGSNFRLIFPSQLIKK</sequence>
<keyword evidence="10" id="KW-1185">Reference proteome</keyword>
<dbReference type="PANTHER" id="PTHR45453:SF1">
    <property type="entry name" value="PHOSPHATE REGULON SENSOR PROTEIN PHOR"/>
    <property type="match status" value="1"/>
</dbReference>
<keyword evidence="7" id="KW-0472">Membrane</keyword>
<dbReference type="Gene3D" id="3.30.565.10">
    <property type="entry name" value="Histidine kinase-like ATPase, C-terminal domain"/>
    <property type="match status" value="1"/>
</dbReference>
<dbReference type="SMART" id="SM00387">
    <property type="entry name" value="HATPase_c"/>
    <property type="match status" value="1"/>
</dbReference>
<dbReference type="EC" id="2.7.13.3" evidence="2"/>
<gene>
    <name evidence="9" type="ORF">GCM10022392_12700</name>
</gene>